<name>A0A6M4ME82_9ALTE</name>
<gene>
    <name evidence="2" type="ORF">CA267_010390</name>
</gene>
<reference evidence="3" key="1">
    <citation type="submission" date="2014-12" db="EMBL/GenBank/DDBJ databases">
        <title>Complete genome sequence of a multi-drug resistant Klebsiella pneumoniae.</title>
        <authorList>
            <person name="Hua X."/>
            <person name="Chen Q."/>
            <person name="Li X."/>
            <person name="Feng Y."/>
            <person name="Ruan Z."/>
            <person name="Yu Y."/>
        </authorList>
    </citation>
    <scope>NUCLEOTIDE SEQUENCE [LARGE SCALE GENOMIC DNA]</scope>
    <source>
        <strain evidence="3">5.12</strain>
    </source>
</reference>
<dbReference type="EMBL" id="CP052766">
    <property type="protein sequence ID" value="QJR81158.1"/>
    <property type="molecule type" value="Genomic_DNA"/>
</dbReference>
<sequence>MRWLSLYPGEHIYSGLIRYRMRMGQGVMSDKRFFAHNHLPYQWFRSQVPLNHLMRETLDSIAPKSDEQFTLRLNHTPFAPWLLSLLDGMAPQELKAANHRPNTEENPFQVDRRWKYCPKCTQAQKAKWGVSYWRAAHQLPGALVCDEHGSPLHSHDALRYLNFTLPDKWEGTSTPVPMVDAWQVSWQPFIYAIARRLQCQPTWGVELRDSIYEVLKLSKPLRRGDRTVVNALFAQMRNDLGESCLAGLFTAYARQFTRPTNVLWITLSPFGQSKGLRHPLYWLAIVFWLREQLPALKDEYENGVTTTL</sequence>
<proteinExistence type="predicted"/>
<evidence type="ECO:0000313" key="2">
    <source>
        <dbReference type="EMBL" id="QJR81158.1"/>
    </source>
</evidence>
<dbReference type="RefSeq" id="WP_075607548.1">
    <property type="nucleotide sequence ID" value="NZ_CP052766.1"/>
</dbReference>
<feature type="domain" description="TniQ" evidence="1">
    <location>
        <begin position="3"/>
        <end position="152"/>
    </location>
</feature>
<reference evidence="2 3" key="2">
    <citation type="submission" date="2020-04" db="EMBL/GenBank/DDBJ databases">
        <title>Complete genome sequence of Alteromonas pelagimontana 5.12T.</title>
        <authorList>
            <person name="Sinha R.K."/>
            <person name="Krishnan K.P."/>
            <person name="Kurian J.P."/>
        </authorList>
    </citation>
    <scope>NUCLEOTIDE SEQUENCE [LARGE SCALE GENOMIC DNA]</scope>
    <source>
        <strain evidence="2 3">5.12</strain>
    </source>
</reference>
<keyword evidence="3" id="KW-1185">Reference proteome</keyword>
<protein>
    <recommendedName>
        <fullName evidence="1">TniQ domain-containing protein</fullName>
    </recommendedName>
</protein>
<evidence type="ECO:0000313" key="3">
    <source>
        <dbReference type="Proteomes" id="UP000219285"/>
    </source>
</evidence>
<dbReference type="KEGG" id="apel:CA267_010390"/>
<dbReference type="InterPro" id="IPR009492">
    <property type="entry name" value="TniQ"/>
</dbReference>
<dbReference type="OrthoDB" id="470139at2"/>
<accession>A0A6M4ME82</accession>
<dbReference type="AlphaFoldDB" id="A0A6M4ME82"/>
<evidence type="ECO:0000259" key="1">
    <source>
        <dbReference type="Pfam" id="PF06527"/>
    </source>
</evidence>
<dbReference type="Proteomes" id="UP000219285">
    <property type="component" value="Chromosome"/>
</dbReference>
<organism evidence="2 3">
    <name type="scientific">Alteromonas pelagimontana</name>
    <dbReference type="NCBI Taxonomy" id="1858656"/>
    <lineage>
        <taxon>Bacteria</taxon>
        <taxon>Pseudomonadati</taxon>
        <taxon>Pseudomonadota</taxon>
        <taxon>Gammaproteobacteria</taxon>
        <taxon>Alteromonadales</taxon>
        <taxon>Alteromonadaceae</taxon>
        <taxon>Alteromonas/Salinimonas group</taxon>
        <taxon>Alteromonas</taxon>
    </lineage>
</organism>
<dbReference type="Pfam" id="PF06527">
    <property type="entry name" value="TniQ"/>
    <property type="match status" value="1"/>
</dbReference>